<dbReference type="InterPro" id="IPR025993">
    <property type="entry name" value="Ceramide_glucosylTrfase"/>
</dbReference>
<keyword evidence="7 9" id="KW-1133">Transmembrane helix</keyword>
<dbReference type="RefSeq" id="WP_110438557.1">
    <property type="nucleotide sequence ID" value="NZ_CP033087.1"/>
</dbReference>
<accession>A0A318N0W7</accession>
<evidence type="ECO:0000313" key="11">
    <source>
        <dbReference type="Proteomes" id="UP000247565"/>
    </source>
</evidence>
<keyword evidence="5 10" id="KW-0808">Transferase</keyword>
<proteinExistence type="predicted"/>
<dbReference type="OrthoDB" id="9814255at2"/>
<name>A0A318N0W7_9PROT</name>
<dbReference type="NCBIfam" id="TIGR03472">
    <property type="entry name" value="HpnI"/>
    <property type="match status" value="1"/>
</dbReference>
<evidence type="ECO:0000256" key="2">
    <source>
        <dbReference type="ARBA" id="ARBA00004760"/>
    </source>
</evidence>
<dbReference type="Gene3D" id="3.90.550.10">
    <property type="entry name" value="Spore Coat Polysaccharide Biosynthesis Protein SpsA, Chain A"/>
    <property type="match status" value="1"/>
</dbReference>
<evidence type="ECO:0000256" key="7">
    <source>
        <dbReference type="ARBA" id="ARBA00022989"/>
    </source>
</evidence>
<dbReference type="GO" id="GO:0008120">
    <property type="term" value="F:ceramide glucosyltransferase activity"/>
    <property type="evidence" value="ECO:0007669"/>
    <property type="project" value="TreeGrafter"/>
</dbReference>
<organism evidence="10 11">
    <name type="scientific">Commensalibacter melissae</name>
    <dbReference type="NCBI Taxonomy" id="2070537"/>
    <lineage>
        <taxon>Bacteria</taxon>
        <taxon>Pseudomonadati</taxon>
        <taxon>Pseudomonadota</taxon>
        <taxon>Alphaproteobacteria</taxon>
        <taxon>Acetobacterales</taxon>
        <taxon>Acetobacteraceae</taxon>
    </lineage>
</organism>
<dbReference type="AlphaFoldDB" id="A0A318N0W7"/>
<keyword evidence="4" id="KW-0328">Glycosyltransferase</keyword>
<evidence type="ECO:0000256" key="5">
    <source>
        <dbReference type="ARBA" id="ARBA00022679"/>
    </source>
</evidence>
<sequence length="388" mass="44461">MFWSLQTKIKLTRILSICTLLGCIQSGISCLLIYFFKKKIKNQKKYTAPSSLPPVTILKPLANTEPLLYEALQSFCEQDYPDFQLIFGVQDKKDPAIEIVHHLQNQYPNRNIKLVINPKIHGVNRKVSNLINMFAYAIHDCLLISDSDIHTPHQNYLRETIPLLDNDNVGLITSLYSGLPYESSIVQMLASAHINYNFMPGVILSRYLGRQDCFGACVAIKRSILMKIGGLKALLPYIADDAKLGELIRKQNLEVVLSPSIVKTTVSENTFQALYKHELRWNRTVFTVEPLGFTCSFIQLPLFWISLAVLLNPLKKKSWINFLSCWIFQSICCLVINKKIKLDLKLIPFLLPLRDWISASIMMRSIFKEDIEWRGQKMTFKKNQGSNS</sequence>
<dbReference type="EMBL" id="QGLT01000001">
    <property type="protein sequence ID" value="PXZ02039.1"/>
    <property type="molecule type" value="Genomic_DNA"/>
</dbReference>
<comment type="pathway">
    <text evidence="2">Lipid metabolism; sphingolipid metabolism.</text>
</comment>
<dbReference type="GeneID" id="83703508"/>
<reference evidence="10 11" key="1">
    <citation type="submission" date="2018-05" db="EMBL/GenBank/DDBJ databases">
        <title>Reference genomes for bee gut microbiota database.</title>
        <authorList>
            <person name="Ellegaard K.M."/>
        </authorList>
    </citation>
    <scope>NUCLEOTIDE SEQUENCE [LARGE SCALE GENOMIC DNA]</scope>
    <source>
        <strain evidence="10 11">ESL0284</strain>
    </source>
</reference>
<protein>
    <submittedName>
        <fullName evidence="10">Ceramide glucosyltransferase</fullName>
    </submittedName>
</protein>
<feature type="transmembrane region" description="Helical" evidence="9">
    <location>
        <begin position="14"/>
        <end position="36"/>
    </location>
</feature>
<dbReference type="Proteomes" id="UP000247565">
    <property type="component" value="Unassembled WGS sequence"/>
</dbReference>
<dbReference type="InterPro" id="IPR029044">
    <property type="entry name" value="Nucleotide-diphossugar_trans"/>
</dbReference>
<evidence type="ECO:0000256" key="9">
    <source>
        <dbReference type="SAM" id="Phobius"/>
    </source>
</evidence>
<dbReference type="InterPro" id="IPR017835">
    <property type="entry name" value="Hopen-assoc_HpnI"/>
</dbReference>
<evidence type="ECO:0000313" key="10">
    <source>
        <dbReference type="EMBL" id="PXZ02039.1"/>
    </source>
</evidence>
<dbReference type="PANTHER" id="PTHR12726:SF0">
    <property type="entry name" value="CERAMIDE GLUCOSYLTRANSFERASE"/>
    <property type="match status" value="1"/>
</dbReference>
<comment type="pathway">
    <text evidence="3">Sphingolipid metabolism.</text>
</comment>
<evidence type="ECO:0000256" key="4">
    <source>
        <dbReference type="ARBA" id="ARBA00022676"/>
    </source>
</evidence>
<keyword evidence="6 9" id="KW-0812">Transmembrane</keyword>
<evidence type="ECO:0000256" key="1">
    <source>
        <dbReference type="ARBA" id="ARBA00004141"/>
    </source>
</evidence>
<evidence type="ECO:0000256" key="8">
    <source>
        <dbReference type="ARBA" id="ARBA00023136"/>
    </source>
</evidence>
<evidence type="ECO:0000256" key="3">
    <source>
        <dbReference type="ARBA" id="ARBA00004991"/>
    </source>
</evidence>
<dbReference type="Pfam" id="PF13506">
    <property type="entry name" value="Glyco_transf_21"/>
    <property type="match status" value="1"/>
</dbReference>
<dbReference type="GO" id="GO:0016020">
    <property type="term" value="C:membrane"/>
    <property type="evidence" value="ECO:0007669"/>
    <property type="project" value="UniProtKB-SubCell"/>
</dbReference>
<dbReference type="SUPFAM" id="SSF53448">
    <property type="entry name" value="Nucleotide-diphospho-sugar transferases"/>
    <property type="match status" value="1"/>
</dbReference>
<keyword evidence="11" id="KW-1185">Reference proteome</keyword>
<gene>
    <name evidence="10" type="ORF">DK869_03330</name>
</gene>
<dbReference type="CDD" id="cd02520">
    <property type="entry name" value="Glucosylceramide_synthase"/>
    <property type="match status" value="1"/>
</dbReference>
<comment type="caution">
    <text evidence="10">The sequence shown here is derived from an EMBL/GenBank/DDBJ whole genome shotgun (WGS) entry which is preliminary data.</text>
</comment>
<keyword evidence="8 9" id="KW-0472">Membrane</keyword>
<evidence type="ECO:0000256" key="6">
    <source>
        <dbReference type="ARBA" id="ARBA00022692"/>
    </source>
</evidence>
<dbReference type="GO" id="GO:0006679">
    <property type="term" value="P:glucosylceramide biosynthetic process"/>
    <property type="evidence" value="ECO:0007669"/>
    <property type="project" value="TreeGrafter"/>
</dbReference>
<dbReference type="PANTHER" id="PTHR12726">
    <property type="entry name" value="CERAMIDE GLUCOSYLTRANSFERASE"/>
    <property type="match status" value="1"/>
</dbReference>
<comment type="subcellular location">
    <subcellularLocation>
        <location evidence="1">Membrane</location>
        <topology evidence="1">Multi-pass membrane protein</topology>
    </subcellularLocation>
</comment>